<accession>W0L9K5</accession>
<comment type="cofactor">
    <cofactor evidence="13">
        <name>heme</name>
        <dbReference type="ChEBI" id="CHEBI:30413"/>
    </cofactor>
    <text evidence="13">Binds 4 heme groups per subunit.</text>
</comment>
<dbReference type="PANTHER" id="PTHR30333:SF1">
    <property type="entry name" value="CYTOCHROME C-TYPE PROTEIN NAPC"/>
    <property type="match status" value="1"/>
</dbReference>
<dbReference type="GO" id="GO:0009055">
    <property type="term" value="F:electron transfer activity"/>
    <property type="evidence" value="ECO:0007669"/>
    <property type="project" value="TreeGrafter"/>
</dbReference>
<evidence type="ECO:0000256" key="14">
    <source>
        <dbReference type="PIRSR" id="PIRSR000013-2"/>
    </source>
</evidence>
<evidence type="ECO:0000256" key="13">
    <source>
        <dbReference type="PIRSR" id="PIRSR000013-1"/>
    </source>
</evidence>
<evidence type="ECO:0000256" key="7">
    <source>
        <dbReference type="ARBA" id="ARBA00022723"/>
    </source>
</evidence>
<proteinExistence type="inferred from homology"/>
<dbReference type="STRING" id="1441930.Z042_04500"/>
<keyword evidence="4" id="KW-1003">Cell membrane</keyword>
<dbReference type="InterPro" id="IPR011885">
    <property type="entry name" value="NO3Rdtase_cyt_c_NapC/NirT"/>
</dbReference>
<feature type="binding site" description="axial binding residue" evidence="14">
    <location>
        <position position="96"/>
    </location>
    <ligand>
        <name>heme</name>
        <dbReference type="ChEBI" id="CHEBI:30413"/>
        <label>2</label>
    </ligand>
    <ligandPart>
        <name>Fe</name>
        <dbReference type="ChEBI" id="CHEBI:18248"/>
    </ligandPart>
</feature>
<keyword evidence="18" id="KW-1185">Reference proteome</keyword>
<comment type="subcellular location">
    <subcellularLocation>
        <location evidence="1">Cell inner membrane</location>
        <topology evidence="1">Single-pass membrane protein</topology>
    </subcellularLocation>
</comment>
<dbReference type="Pfam" id="PF03264">
    <property type="entry name" value="Cytochrom_NNT"/>
    <property type="match status" value="1"/>
</dbReference>
<feature type="binding site" description="axial binding residue" evidence="14">
    <location>
        <position position="156"/>
    </location>
    <ligand>
        <name>heme</name>
        <dbReference type="ChEBI" id="CHEBI:30413"/>
        <label>3</label>
    </ligand>
    <ligandPart>
        <name>Fe</name>
        <dbReference type="ChEBI" id="CHEBI:18248"/>
    </ligandPart>
</feature>
<dbReference type="PANTHER" id="PTHR30333">
    <property type="entry name" value="CYTOCHROME C-TYPE PROTEIN"/>
    <property type="match status" value="1"/>
</dbReference>
<feature type="domain" description="NapC/NirT cytochrome c N-terminal" evidence="16">
    <location>
        <begin position="27"/>
        <end position="198"/>
    </location>
</feature>
<feature type="binding site" description="axial binding residue" evidence="14">
    <location>
        <position position="114"/>
    </location>
    <ligand>
        <name>heme</name>
        <dbReference type="ChEBI" id="CHEBI:30413"/>
        <label>1</label>
    </ligand>
    <ligandPart>
        <name>Fe</name>
        <dbReference type="ChEBI" id="CHEBI:18248"/>
    </ligandPart>
</feature>
<dbReference type="SUPFAM" id="SSF48695">
    <property type="entry name" value="Multiheme cytochromes"/>
    <property type="match status" value="1"/>
</dbReference>
<keyword evidence="9 15" id="KW-1133">Transmembrane helix</keyword>
<sequence length="205" mass="23598">MAERNNATSENKAGPIRRLWRWWRRPSRLALGTLLLIGFVAGIIFWGGFNTGMEAANTEQFCISCHEMRENVYEEYMDTVHYNNRSGVRATCPDCHVPHEWAPKMLRKLKASKELYGKLFGVIDTPQKFESHRLAMATNEWARMKANNSQECRNCHNFEYMDFAVQKTVAAKMHDKAITEGKTCIDCHKGIAHKLPDMREVPSGF</sequence>
<dbReference type="InterPro" id="IPR036280">
    <property type="entry name" value="Multihaem_cyt_sf"/>
</dbReference>
<dbReference type="InterPro" id="IPR038266">
    <property type="entry name" value="NapC/NirT_cytc_sf"/>
</dbReference>
<dbReference type="RefSeq" id="WP_024912615.1">
    <property type="nucleotide sequence ID" value="NZ_CP007044.2"/>
</dbReference>
<keyword evidence="6 15" id="KW-0812">Transmembrane</keyword>
<keyword evidence="3 12" id="KW-0813">Transport</keyword>
<feature type="binding site" description="axial binding residue" evidence="14">
    <location>
        <position position="188"/>
    </location>
    <ligand>
        <name>heme</name>
        <dbReference type="ChEBI" id="CHEBI:30413"/>
        <label>4</label>
    </ligand>
    <ligandPart>
        <name>Fe</name>
        <dbReference type="ChEBI" id="CHEBI:18248"/>
    </ligandPart>
</feature>
<dbReference type="GO" id="GO:0019333">
    <property type="term" value="P:denitrification pathway"/>
    <property type="evidence" value="ECO:0007669"/>
    <property type="project" value="InterPro"/>
</dbReference>
<evidence type="ECO:0000256" key="12">
    <source>
        <dbReference type="PIRNR" id="PIRNR000013"/>
    </source>
</evidence>
<organism evidence="17 18">
    <name type="scientific">Chania multitudinisentens RB-25</name>
    <dbReference type="NCBI Taxonomy" id="1441930"/>
    <lineage>
        <taxon>Bacteria</taxon>
        <taxon>Pseudomonadati</taxon>
        <taxon>Pseudomonadota</taxon>
        <taxon>Gammaproteobacteria</taxon>
        <taxon>Enterobacterales</taxon>
        <taxon>Yersiniaceae</taxon>
        <taxon>Chania</taxon>
    </lineage>
</organism>
<reference evidence="17 18" key="1">
    <citation type="submission" date="2014-01" db="EMBL/GenBank/DDBJ databases">
        <title>Isolation of Serratia multitudinisentens RB-25 from Ex-Landfill site.</title>
        <authorList>
            <person name="Robson E.H.J."/>
        </authorList>
    </citation>
    <scope>NUCLEOTIDE SEQUENCE [LARGE SCALE GENOMIC DNA]</scope>
    <source>
        <strain evidence="17 18">RB-25</strain>
    </source>
</reference>
<comment type="similarity">
    <text evidence="2">Belongs to the NapC/NirT/NrfH family.</text>
</comment>
<feature type="binding site" description="covalent" evidence="13">
    <location>
        <position position="152"/>
    </location>
    <ligand>
        <name>heme</name>
        <dbReference type="ChEBI" id="CHEBI:30413"/>
        <label>3</label>
    </ligand>
</feature>
<dbReference type="Gene3D" id="1.10.3820.10">
    <property type="entry name" value="Di-heme elbow motif domain"/>
    <property type="match status" value="1"/>
</dbReference>
<dbReference type="Proteomes" id="UP000019030">
    <property type="component" value="Chromosome"/>
</dbReference>
<feature type="binding site" description="covalent" evidence="13">
    <location>
        <position position="184"/>
    </location>
    <ligand>
        <name>heme</name>
        <dbReference type="ChEBI" id="CHEBI:30413"/>
        <label>4</label>
    </ligand>
</feature>
<dbReference type="InterPro" id="IPR024717">
    <property type="entry name" value="NapC/NirT/NrfH"/>
</dbReference>
<evidence type="ECO:0000256" key="10">
    <source>
        <dbReference type="ARBA" id="ARBA00023004"/>
    </source>
</evidence>
<keyword evidence="10 12" id="KW-0408">Iron</keyword>
<evidence type="ECO:0000256" key="3">
    <source>
        <dbReference type="ARBA" id="ARBA00022448"/>
    </source>
</evidence>
<dbReference type="PATRIC" id="fig|1441930.4.peg.900"/>
<evidence type="ECO:0000256" key="8">
    <source>
        <dbReference type="ARBA" id="ARBA00022982"/>
    </source>
</evidence>
<dbReference type="GO" id="GO:0020037">
    <property type="term" value="F:heme binding"/>
    <property type="evidence" value="ECO:0007669"/>
    <property type="project" value="InterPro"/>
</dbReference>
<dbReference type="FunFam" id="1.10.3820.10:FF:000001">
    <property type="entry name" value="Cytochrome c-type protein"/>
    <property type="match status" value="1"/>
</dbReference>
<dbReference type="AlphaFoldDB" id="W0L9K5"/>
<dbReference type="NCBIfam" id="TIGR02161">
    <property type="entry name" value="napC_nirT"/>
    <property type="match status" value="1"/>
</dbReference>
<comment type="PTM">
    <text evidence="12">Binds 4 heme groups per subunit.</text>
</comment>
<keyword evidence="8 12" id="KW-0249">Electron transport</keyword>
<keyword evidence="5 12" id="KW-0349">Heme</keyword>
<evidence type="ECO:0000256" key="9">
    <source>
        <dbReference type="ARBA" id="ARBA00022989"/>
    </source>
</evidence>
<evidence type="ECO:0000256" key="4">
    <source>
        <dbReference type="ARBA" id="ARBA00022475"/>
    </source>
</evidence>
<dbReference type="eggNOG" id="COG3005">
    <property type="taxonomic scope" value="Bacteria"/>
</dbReference>
<dbReference type="GO" id="GO:0046872">
    <property type="term" value="F:metal ion binding"/>
    <property type="evidence" value="ECO:0007669"/>
    <property type="project" value="UniProtKB-KW"/>
</dbReference>
<feature type="binding site" description="covalent" evidence="13">
    <location>
        <position position="155"/>
    </location>
    <ligand>
        <name>heme</name>
        <dbReference type="ChEBI" id="CHEBI:30413"/>
        <label>3</label>
    </ligand>
</feature>
<gene>
    <name evidence="17" type="ORF">Z042_04500</name>
</gene>
<feature type="binding site" description="covalent" evidence="13">
    <location>
        <position position="95"/>
    </location>
    <ligand>
        <name>heme</name>
        <dbReference type="ChEBI" id="CHEBI:30413"/>
        <label>2</label>
    </ligand>
</feature>
<dbReference type="GO" id="GO:0005886">
    <property type="term" value="C:plasma membrane"/>
    <property type="evidence" value="ECO:0007669"/>
    <property type="project" value="UniProtKB-SubCell"/>
</dbReference>
<evidence type="ECO:0000313" key="17">
    <source>
        <dbReference type="EMBL" id="AHG18947.1"/>
    </source>
</evidence>
<evidence type="ECO:0000256" key="6">
    <source>
        <dbReference type="ARBA" id="ARBA00022692"/>
    </source>
</evidence>
<dbReference type="InterPro" id="IPR005126">
    <property type="entry name" value="NapC/NirT_cyt_c_N"/>
</dbReference>
<evidence type="ECO:0000256" key="2">
    <source>
        <dbReference type="ARBA" id="ARBA00007395"/>
    </source>
</evidence>
<feature type="transmembrane region" description="Helical" evidence="15">
    <location>
        <begin position="29"/>
        <end position="49"/>
    </location>
</feature>
<name>W0L9K5_9GAMM</name>
<keyword evidence="7 12" id="KW-0479">Metal-binding</keyword>
<feature type="binding site" description="axial binding residue" evidence="14">
    <location>
        <position position="193"/>
    </location>
    <ligand>
        <name>heme</name>
        <dbReference type="ChEBI" id="CHEBI:30413"/>
        <label>2</label>
    </ligand>
    <ligandPart>
        <name>Fe</name>
        <dbReference type="ChEBI" id="CHEBI:18248"/>
    </ligandPart>
</feature>
<evidence type="ECO:0000256" key="11">
    <source>
        <dbReference type="ARBA" id="ARBA00023136"/>
    </source>
</evidence>
<reference evidence="17 18" key="2">
    <citation type="submission" date="2015-03" db="EMBL/GenBank/DDBJ databases">
        <authorList>
            <person name="Chan K.-G."/>
        </authorList>
    </citation>
    <scope>NUCLEOTIDE SEQUENCE [LARGE SCALE GENOMIC DNA]</scope>
    <source>
        <strain evidence="17 18">RB-25</strain>
    </source>
</reference>
<evidence type="ECO:0000256" key="15">
    <source>
        <dbReference type="SAM" id="Phobius"/>
    </source>
</evidence>
<feature type="binding site" description="axial binding residue" evidence="14">
    <location>
        <position position="68"/>
    </location>
    <ligand>
        <name>heme</name>
        <dbReference type="ChEBI" id="CHEBI:30413"/>
        <label>1</label>
    </ligand>
    <ligandPart>
        <name>Fe</name>
        <dbReference type="ChEBI" id="CHEBI:18248"/>
    </ligandPart>
</feature>
<feature type="binding site" description="covalent" evidence="13">
    <location>
        <position position="187"/>
    </location>
    <ligand>
        <name>heme</name>
        <dbReference type="ChEBI" id="CHEBI:30413"/>
        <label>4</label>
    </ligand>
</feature>
<feature type="binding site" description="covalent" evidence="13">
    <location>
        <position position="65"/>
    </location>
    <ligand>
        <name>heme</name>
        <dbReference type="ChEBI" id="CHEBI:30413"/>
        <label>1</label>
    </ligand>
</feature>
<evidence type="ECO:0000256" key="1">
    <source>
        <dbReference type="ARBA" id="ARBA00004377"/>
    </source>
</evidence>
<dbReference type="EMBL" id="CP007044">
    <property type="protein sequence ID" value="AHG18947.1"/>
    <property type="molecule type" value="Genomic_DNA"/>
</dbReference>
<evidence type="ECO:0000256" key="5">
    <source>
        <dbReference type="ARBA" id="ARBA00022617"/>
    </source>
</evidence>
<dbReference type="InterPro" id="IPR051174">
    <property type="entry name" value="Cytochrome_c-type_ET"/>
</dbReference>
<evidence type="ECO:0000259" key="16">
    <source>
        <dbReference type="Pfam" id="PF03264"/>
    </source>
</evidence>
<feature type="binding site" description="covalent" evidence="13">
    <location>
        <position position="92"/>
    </location>
    <ligand>
        <name>heme</name>
        <dbReference type="ChEBI" id="CHEBI:30413"/>
        <label>2</label>
    </ligand>
</feature>
<dbReference type="HOGENOM" id="CLU_096753_2_0_6"/>
<protein>
    <recommendedName>
        <fullName evidence="12">Cytochrome c-type protein</fullName>
    </recommendedName>
</protein>
<dbReference type="OrthoDB" id="9782159at2"/>
<dbReference type="KEGG" id="sfo:Z042_04500"/>
<keyword evidence="11 15" id="KW-0472">Membrane</keyword>
<evidence type="ECO:0000313" key="18">
    <source>
        <dbReference type="Proteomes" id="UP000019030"/>
    </source>
</evidence>
<dbReference type="NCBIfam" id="NF007906">
    <property type="entry name" value="PRK10617.1"/>
    <property type="match status" value="1"/>
</dbReference>
<dbReference type="GO" id="GO:0009061">
    <property type="term" value="P:anaerobic respiration"/>
    <property type="evidence" value="ECO:0007669"/>
    <property type="project" value="TreeGrafter"/>
</dbReference>
<dbReference type="PIRSF" id="PIRSF000013">
    <property type="entry name" value="4_hem_cytochrm_NapC"/>
    <property type="match status" value="1"/>
</dbReference>
<feature type="binding site" description="covalent" evidence="13">
    <location>
        <position position="62"/>
    </location>
    <ligand>
        <name>heme</name>
        <dbReference type="ChEBI" id="CHEBI:30413"/>
        <label>1</label>
    </ligand>
</feature>